<dbReference type="AlphaFoldDB" id="A0A7T7S2M4"/>
<organism evidence="3 4">
    <name type="scientific">Actinomyces weissii</name>
    <dbReference type="NCBI Taxonomy" id="675090"/>
    <lineage>
        <taxon>Bacteria</taxon>
        <taxon>Bacillati</taxon>
        <taxon>Actinomycetota</taxon>
        <taxon>Actinomycetes</taxon>
        <taxon>Actinomycetales</taxon>
        <taxon>Actinomycetaceae</taxon>
        <taxon>Actinomyces</taxon>
    </lineage>
</organism>
<feature type="compositionally biased region" description="Low complexity" evidence="1">
    <location>
        <begin position="41"/>
        <end position="57"/>
    </location>
</feature>
<reference evidence="3 4" key="1">
    <citation type="submission" date="2020-12" db="EMBL/GenBank/DDBJ databases">
        <authorList>
            <person name="Zhou J."/>
        </authorList>
    </citation>
    <scope>NUCLEOTIDE SEQUENCE [LARGE SCALE GENOMIC DNA]</scope>
    <source>
        <strain evidence="3 4">CCUG 61299</strain>
    </source>
</reference>
<dbReference type="Proteomes" id="UP000595895">
    <property type="component" value="Chromosome"/>
</dbReference>
<dbReference type="InterPro" id="IPR015943">
    <property type="entry name" value="WD40/YVTN_repeat-like_dom_sf"/>
</dbReference>
<feature type="chain" id="PRO_5039497110" description="Secreted protein" evidence="2">
    <location>
        <begin position="20"/>
        <end position="464"/>
    </location>
</feature>
<dbReference type="PROSITE" id="PS51257">
    <property type="entry name" value="PROKAR_LIPOPROTEIN"/>
    <property type="match status" value="1"/>
</dbReference>
<dbReference type="KEGG" id="awe:JG540_01425"/>
<evidence type="ECO:0000313" key="3">
    <source>
        <dbReference type="EMBL" id="QQM67589.1"/>
    </source>
</evidence>
<sequence>MRTHRIFHALVLPASAALALTLAACGSAAPSADATGGSDGAEPTTAADDASPTAAEAPVEVKDLDPRVAIAYEGGILVLDTTDGKTLADLKKEGFLRLNPAGDGRHALVTSATGFEVLDLGLIRQPHGDHFHYYTTTPRLTGSTVAADKAGHVVTNAGRTALFADGTGTVTSFDVEALEDGQLSAEELTEIKTSAPHHGVAVPLANGSTLVTSGTEEERHTIQERKADGSVATETTDCPGVHGEATAQGQDVASFGCTNGSVVYRDGQFHKVSVPEEYQRSGNQFGHPGSPYVLTDYKTVKPVEGGDPEHPTKVGVINTADATTTTVDLGSAYWFRSFGRGANGEGVVLTNDGRLNIIDLASASVTKQVDLVTPWTENAKWQEPGPNVKTAGDFAYVTDPTAKKLHIVQISEGKVLSSFDLGVVPNEMVVIDAEAGHDHTHEGEAEHEHTHEGEAGHEHDHDGK</sequence>
<dbReference type="SUPFAM" id="SSF50969">
    <property type="entry name" value="YVTN repeat-like/Quinoprotein amine dehydrogenase"/>
    <property type="match status" value="1"/>
</dbReference>
<dbReference type="InterPro" id="IPR011044">
    <property type="entry name" value="Quino_amine_DH_bsu"/>
</dbReference>
<evidence type="ECO:0000256" key="1">
    <source>
        <dbReference type="SAM" id="MobiDB-lite"/>
    </source>
</evidence>
<feature type="signal peptide" evidence="2">
    <location>
        <begin position="1"/>
        <end position="19"/>
    </location>
</feature>
<accession>A0A7T7S2M4</accession>
<protein>
    <recommendedName>
        <fullName evidence="5">Secreted protein</fullName>
    </recommendedName>
</protein>
<feature type="region of interest" description="Disordered" evidence="1">
    <location>
        <begin position="436"/>
        <end position="464"/>
    </location>
</feature>
<proteinExistence type="predicted"/>
<feature type="region of interest" description="Disordered" evidence="1">
    <location>
        <begin position="31"/>
        <end position="57"/>
    </location>
</feature>
<name>A0A7T7S2M4_9ACTO</name>
<keyword evidence="4" id="KW-1185">Reference proteome</keyword>
<evidence type="ECO:0000256" key="2">
    <source>
        <dbReference type="SAM" id="SignalP"/>
    </source>
</evidence>
<gene>
    <name evidence="3" type="ORF">JG540_01425</name>
</gene>
<dbReference type="RefSeq" id="WP_200276301.1">
    <property type="nucleotide sequence ID" value="NZ_CP066802.1"/>
</dbReference>
<evidence type="ECO:0008006" key="5">
    <source>
        <dbReference type="Google" id="ProtNLM"/>
    </source>
</evidence>
<keyword evidence="2" id="KW-0732">Signal</keyword>
<dbReference type="Gene3D" id="2.130.10.10">
    <property type="entry name" value="YVTN repeat-like/Quinoprotein amine dehydrogenase"/>
    <property type="match status" value="1"/>
</dbReference>
<evidence type="ECO:0000313" key="4">
    <source>
        <dbReference type="Proteomes" id="UP000595895"/>
    </source>
</evidence>
<dbReference type="EMBL" id="CP066802">
    <property type="protein sequence ID" value="QQM67589.1"/>
    <property type="molecule type" value="Genomic_DNA"/>
</dbReference>